<evidence type="ECO:0000256" key="7">
    <source>
        <dbReference type="PIRSR" id="PIRSR602481-1"/>
    </source>
</evidence>
<dbReference type="Proteomes" id="UP000006755">
    <property type="component" value="Unassembled WGS sequence"/>
</dbReference>
<keyword evidence="5 8" id="KW-0238">DNA-binding</keyword>
<sequence>MKRQTSQLLREAEDRCRQSGRQWTAQRADVLAVMADQTGPVTAYELLDAIKSVHPNPKPATVYRALEFFMELGLVHKLDSANRFVLCSHQHQHHTAQFLICDGCGHVDEIPVPAKLLDVLEEQSARLDFEMADKGLEIHGHCSNCRHQH</sequence>
<keyword evidence="3 7" id="KW-0862">Zinc</keyword>
<evidence type="ECO:0000313" key="10">
    <source>
        <dbReference type="Proteomes" id="UP000006755"/>
    </source>
</evidence>
<keyword evidence="10" id="KW-1185">Reference proteome</keyword>
<evidence type="ECO:0000256" key="6">
    <source>
        <dbReference type="ARBA" id="ARBA00023163"/>
    </source>
</evidence>
<comment type="similarity">
    <text evidence="1 8">Belongs to the Fur family.</text>
</comment>
<evidence type="ECO:0000256" key="3">
    <source>
        <dbReference type="ARBA" id="ARBA00022833"/>
    </source>
</evidence>
<reference evidence="9 10" key="1">
    <citation type="journal article" date="2012" name="J. Bacteriol.">
        <title>Genome Sequence of Gallaecimonas xiamenensis Type Strain 3-C-1.</title>
        <authorList>
            <person name="Lai Q."/>
            <person name="Wang L."/>
            <person name="Wang W."/>
            <person name="Shao Z."/>
        </authorList>
    </citation>
    <scope>NUCLEOTIDE SEQUENCE [LARGE SCALE GENOMIC DNA]</scope>
    <source>
        <strain evidence="9 10">3-C-1</strain>
    </source>
</reference>
<evidence type="ECO:0000256" key="5">
    <source>
        <dbReference type="ARBA" id="ARBA00023125"/>
    </source>
</evidence>
<dbReference type="GO" id="GO:0008270">
    <property type="term" value="F:zinc ion binding"/>
    <property type="evidence" value="ECO:0007669"/>
    <property type="project" value="TreeGrafter"/>
</dbReference>
<dbReference type="AlphaFoldDB" id="K2JR78"/>
<dbReference type="GO" id="GO:1900376">
    <property type="term" value="P:regulation of secondary metabolite biosynthetic process"/>
    <property type="evidence" value="ECO:0007669"/>
    <property type="project" value="TreeGrafter"/>
</dbReference>
<dbReference type="EMBL" id="AMRI01000001">
    <property type="protein sequence ID" value="EKE77863.1"/>
    <property type="molecule type" value="Genomic_DNA"/>
</dbReference>
<evidence type="ECO:0000256" key="2">
    <source>
        <dbReference type="ARBA" id="ARBA00022491"/>
    </source>
</evidence>
<dbReference type="GO" id="GO:0003700">
    <property type="term" value="F:DNA-binding transcription factor activity"/>
    <property type="evidence" value="ECO:0007669"/>
    <property type="project" value="UniProtKB-UniRule"/>
</dbReference>
<dbReference type="PANTHER" id="PTHR33202">
    <property type="entry name" value="ZINC UPTAKE REGULATION PROTEIN"/>
    <property type="match status" value="1"/>
</dbReference>
<protein>
    <recommendedName>
        <fullName evidence="8">Ferric uptake regulation protein</fullName>
    </recommendedName>
</protein>
<evidence type="ECO:0000256" key="1">
    <source>
        <dbReference type="ARBA" id="ARBA00007957"/>
    </source>
</evidence>
<evidence type="ECO:0000256" key="4">
    <source>
        <dbReference type="ARBA" id="ARBA00023015"/>
    </source>
</evidence>
<dbReference type="eggNOG" id="COG0735">
    <property type="taxonomic scope" value="Bacteria"/>
</dbReference>
<feature type="binding site" evidence="7">
    <location>
        <position position="101"/>
    </location>
    <ligand>
        <name>Zn(2+)</name>
        <dbReference type="ChEBI" id="CHEBI:29105"/>
    </ligand>
</feature>
<accession>K2JR78</accession>
<dbReference type="STRING" id="745411.B3C1_00345"/>
<dbReference type="CDD" id="cd07153">
    <property type="entry name" value="Fur_like"/>
    <property type="match status" value="1"/>
</dbReference>
<dbReference type="InterPro" id="IPR036388">
    <property type="entry name" value="WH-like_DNA-bd_sf"/>
</dbReference>
<keyword evidence="8" id="KW-0963">Cytoplasm</keyword>
<gene>
    <name evidence="8" type="primary">fur</name>
    <name evidence="9" type="ORF">B3C1_00345</name>
</gene>
<feature type="binding site" evidence="7">
    <location>
        <position position="104"/>
    </location>
    <ligand>
        <name>Zn(2+)</name>
        <dbReference type="ChEBI" id="CHEBI:29105"/>
    </ligand>
</feature>
<organism evidence="9 10">
    <name type="scientific">Gallaecimonas xiamenensis 3-C-1</name>
    <dbReference type="NCBI Taxonomy" id="745411"/>
    <lineage>
        <taxon>Bacteria</taxon>
        <taxon>Pseudomonadati</taxon>
        <taxon>Pseudomonadota</taxon>
        <taxon>Gammaproteobacteria</taxon>
        <taxon>Enterobacterales</taxon>
        <taxon>Gallaecimonadaceae</taxon>
        <taxon>Gallaecimonas</taxon>
    </lineage>
</organism>
<dbReference type="GO" id="GO:0005829">
    <property type="term" value="C:cytosol"/>
    <property type="evidence" value="ECO:0007669"/>
    <property type="project" value="TreeGrafter"/>
</dbReference>
<comment type="caution">
    <text evidence="9">The sequence shown here is derived from an EMBL/GenBank/DDBJ whole genome shotgun (WGS) entry which is preliminary data.</text>
</comment>
<dbReference type="SUPFAM" id="SSF46785">
    <property type="entry name" value="Winged helix' DNA-binding domain"/>
    <property type="match status" value="1"/>
</dbReference>
<feature type="binding site" evidence="7">
    <location>
        <position position="145"/>
    </location>
    <ligand>
        <name>Zn(2+)</name>
        <dbReference type="ChEBI" id="CHEBI:29105"/>
    </ligand>
</feature>
<comment type="subunit">
    <text evidence="8">Homodimer.</text>
</comment>
<proteinExistence type="inferred from homology"/>
<dbReference type="GO" id="GO:0045892">
    <property type="term" value="P:negative regulation of DNA-templated transcription"/>
    <property type="evidence" value="ECO:0007669"/>
    <property type="project" value="TreeGrafter"/>
</dbReference>
<dbReference type="GO" id="GO:0000976">
    <property type="term" value="F:transcription cis-regulatory region binding"/>
    <property type="evidence" value="ECO:0007669"/>
    <property type="project" value="TreeGrafter"/>
</dbReference>
<keyword evidence="6 8" id="KW-0804">Transcription</keyword>
<keyword evidence="7 8" id="KW-0479">Metal-binding</keyword>
<dbReference type="InterPro" id="IPR002481">
    <property type="entry name" value="FUR"/>
</dbReference>
<keyword evidence="4 8" id="KW-0805">Transcription regulation</keyword>
<comment type="cofactor">
    <cofactor evidence="7">
        <name>Zn(2+)</name>
        <dbReference type="ChEBI" id="CHEBI:29105"/>
    </cofactor>
    <text evidence="7">Binds 1 zinc ion per subunit.</text>
</comment>
<evidence type="ECO:0000313" key="9">
    <source>
        <dbReference type="EMBL" id="EKE77863.1"/>
    </source>
</evidence>
<dbReference type="RefSeq" id="WP_008482137.1">
    <property type="nucleotide sequence ID" value="NZ_AMRI01000001.1"/>
</dbReference>
<comment type="subcellular location">
    <subcellularLocation>
        <location evidence="8">Cytoplasm</location>
    </subcellularLocation>
</comment>
<evidence type="ECO:0000256" key="8">
    <source>
        <dbReference type="RuleBase" id="RU364037"/>
    </source>
</evidence>
<dbReference type="PANTHER" id="PTHR33202:SF6">
    <property type="entry name" value="ZINC UPTAKE REGULATION PROTEIN"/>
    <property type="match status" value="1"/>
</dbReference>
<dbReference type="InterPro" id="IPR043135">
    <property type="entry name" value="Fur_C"/>
</dbReference>
<feature type="binding site" evidence="7">
    <location>
        <position position="142"/>
    </location>
    <ligand>
        <name>Zn(2+)</name>
        <dbReference type="ChEBI" id="CHEBI:29105"/>
    </ligand>
</feature>
<dbReference type="InterPro" id="IPR036390">
    <property type="entry name" value="WH_DNA-bd_sf"/>
</dbReference>
<dbReference type="Gene3D" id="3.30.1490.190">
    <property type="match status" value="1"/>
</dbReference>
<dbReference type="Pfam" id="PF01475">
    <property type="entry name" value="FUR"/>
    <property type="match status" value="1"/>
</dbReference>
<dbReference type="Gene3D" id="1.10.10.10">
    <property type="entry name" value="Winged helix-like DNA-binding domain superfamily/Winged helix DNA-binding domain"/>
    <property type="match status" value="1"/>
</dbReference>
<keyword evidence="2 8" id="KW-0678">Repressor</keyword>
<name>K2JR78_9GAMM</name>
<keyword evidence="8" id="KW-0408">Iron</keyword>